<dbReference type="GO" id="GO:0005737">
    <property type="term" value="C:cytoplasm"/>
    <property type="evidence" value="ECO:0007669"/>
    <property type="project" value="TreeGrafter"/>
</dbReference>
<dbReference type="PANTHER" id="PTHR13420">
    <property type="entry name" value="UPF0235 PROTEIN C15ORF40"/>
    <property type="match status" value="1"/>
</dbReference>
<dbReference type="Gene3D" id="3.30.1200.10">
    <property type="entry name" value="YggU-like"/>
    <property type="match status" value="1"/>
</dbReference>
<dbReference type="SMART" id="SM01152">
    <property type="entry name" value="DUF167"/>
    <property type="match status" value="1"/>
</dbReference>
<dbReference type="NCBIfam" id="TIGR00251">
    <property type="entry name" value="DUF167 family protein"/>
    <property type="match status" value="1"/>
</dbReference>
<accession>A0A2G9YWS0</accession>
<comment type="similarity">
    <text evidence="1">Belongs to the UPF0235 family.</text>
</comment>
<evidence type="ECO:0000313" key="2">
    <source>
        <dbReference type="EMBL" id="PIP23687.1"/>
    </source>
</evidence>
<protein>
    <submittedName>
        <fullName evidence="2">Uncharacterized protein</fullName>
    </submittedName>
</protein>
<proteinExistence type="inferred from homology"/>
<dbReference type="EMBL" id="PCRP01000030">
    <property type="protein sequence ID" value="PIP23687.1"/>
    <property type="molecule type" value="Genomic_DNA"/>
</dbReference>
<dbReference type="SUPFAM" id="SSF69786">
    <property type="entry name" value="YggU-like"/>
    <property type="match status" value="1"/>
</dbReference>
<evidence type="ECO:0000256" key="1">
    <source>
        <dbReference type="ARBA" id="ARBA00010364"/>
    </source>
</evidence>
<reference evidence="2 3" key="1">
    <citation type="submission" date="2017-09" db="EMBL/GenBank/DDBJ databases">
        <title>Depth-based differentiation of microbial function through sediment-hosted aquifers and enrichment of novel symbionts in the deep terrestrial subsurface.</title>
        <authorList>
            <person name="Probst A.J."/>
            <person name="Ladd B."/>
            <person name="Jarett J.K."/>
            <person name="Geller-Mcgrath D.E."/>
            <person name="Sieber C.M."/>
            <person name="Emerson J.B."/>
            <person name="Anantharaman K."/>
            <person name="Thomas B.C."/>
            <person name="Malmstrom R."/>
            <person name="Stieglmeier M."/>
            <person name="Klingl A."/>
            <person name="Woyke T."/>
            <person name="Ryan C.M."/>
            <person name="Banfield J.F."/>
        </authorList>
    </citation>
    <scope>NUCLEOTIDE SEQUENCE [LARGE SCALE GENOMIC DNA]</scope>
    <source>
        <strain evidence="2">CG23_combo_of_CG06-09_8_20_14_all_38_19</strain>
    </source>
</reference>
<name>A0A2G9YWS0_9BACT</name>
<dbReference type="Pfam" id="PF02594">
    <property type="entry name" value="DUF167"/>
    <property type="match status" value="1"/>
</dbReference>
<dbReference type="Proteomes" id="UP000230273">
    <property type="component" value="Unassembled WGS sequence"/>
</dbReference>
<organism evidence="2 3">
    <name type="scientific">Candidatus Nealsonbacteria bacterium CG23_combo_of_CG06-09_8_20_14_all_38_19</name>
    <dbReference type="NCBI Taxonomy" id="1974721"/>
    <lineage>
        <taxon>Bacteria</taxon>
        <taxon>Candidatus Nealsoniibacteriota</taxon>
    </lineage>
</organism>
<sequence>MKIFVNVRPNSKTLKIEKIDKTHFNVWVKEPPKKGRATKAVIKAVAEYLNISKSMVNIISGAFSRQKVIEIK</sequence>
<dbReference type="InterPro" id="IPR003746">
    <property type="entry name" value="DUF167"/>
</dbReference>
<dbReference type="AlphaFoldDB" id="A0A2G9YWS0"/>
<dbReference type="InterPro" id="IPR036591">
    <property type="entry name" value="YggU-like_sf"/>
</dbReference>
<evidence type="ECO:0000313" key="3">
    <source>
        <dbReference type="Proteomes" id="UP000230273"/>
    </source>
</evidence>
<gene>
    <name evidence="2" type="ORF">COX36_01905</name>
</gene>
<dbReference type="PANTHER" id="PTHR13420:SF7">
    <property type="entry name" value="UPF0235 PROTEIN C15ORF40"/>
    <property type="match status" value="1"/>
</dbReference>
<comment type="caution">
    <text evidence="2">The sequence shown here is derived from an EMBL/GenBank/DDBJ whole genome shotgun (WGS) entry which is preliminary data.</text>
</comment>